<feature type="compositionally biased region" description="Polar residues" evidence="1">
    <location>
        <begin position="507"/>
        <end position="521"/>
    </location>
</feature>
<dbReference type="Proteomes" id="UP000095192">
    <property type="component" value="Unassembled WGS sequence"/>
</dbReference>
<feature type="chain" id="PRO_5008913991" evidence="2">
    <location>
        <begin position="22"/>
        <end position="561"/>
    </location>
</feature>
<evidence type="ECO:0000313" key="3">
    <source>
        <dbReference type="EMBL" id="OEH76079.1"/>
    </source>
</evidence>
<dbReference type="PROSITE" id="PS51257">
    <property type="entry name" value="PROKAR_LIPOPROTEIN"/>
    <property type="match status" value="1"/>
</dbReference>
<dbReference type="EMBL" id="JROU02001539">
    <property type="protein sequence ID" value="OEH76079.1"/>
    <property type="molecule type" value="Genomic_DNA"/>
</dbReference>
<feature type="compositionally biased region" description="Basic residues" evidence="1">
    <location>
        <begin position="132"/>
        <end position="151"/>
    </location>
</feature>
<proteinExistence type="predicted"/>
<comment type="caution">
    <text evidence="3">The sequence shown here is derived from an EMBL/GenBank/DDBJ whole genome shotgun (WGS) entry which is preliminary data.</text>
</comment>
<feature type="region of interest" description="Disordered" evidence="1">
    <location>
        <begin position="398"/>
        <end position="561"/>
    </location>
</feature>
<reference evidence="3 4" key="1">
    <citation type="journal article" date="2016" name="BMC Genomics">
        <title>Comparative genomics reveals Cyclospora cayetanensis possesses coccidia-like metabolism and invasion components but unique surface antigens.</title>
        <authorList>
            <person name="Liu S."/>
            <person name="Wang L."/>
            <person name="Zheng H."/>
            <person name="Xu Z."/>
            <person name="Roellig D.M."/>
            <person name="Li N."/>
            <person name="Frace M.A."/>
            <person name="Tang K."/>
            <person name="Arrowood M.J."/>
            <person name="Moss D.M."/>
            <person name="Zhang L."/>
            <person name="Feng Y."/>
            <person name="Xiao L."/>
        </authorList>
    </citation>
    <scope>NUCLEOTIDE SEQUENCE [LARGE SCALE GENOMIC DNA]</scope>
    <source>
        <strain evidence="3 4">CHN_HEN01</strain>
    </source>
</reference>
<dbReference type="AlphaFoldDB" id="A0A1D3CY07"/>
<evidence type="ECO:0000313" key="4">
    <source>
        <dbReference type="Proteomes" id="UP000095192"/>
    </source>
</evidence>
<organism evidence="3 4">
    <name type="scientific">Cyclospora cayetanensis</name>
    <dbReference type="NCBI Taxonomy" id="88456"/>
    <lineage>
        <taxon>Eukaryota</taxon>
        <taxon>Sar</taxon>
        <taxon>Alveolata</taxon>
        <taxon>Apicomplexa</taxon>
        <taxon>Conoidasida</taxon>
        <taxon>Coccidia</taxon>
        <taxon>Eucoccidiorida</taxon>
        <taxon>Eimeriorina</taxon>
        <taxon>Eimeriidae</taxon>
        <taxon>Cyclospora</taxon>
    </lineage>
</organism>
<feature type="region of interest" description="Disordered" evidence="1">
    <location>
        <begin position="24"/>
        <end position="60"/>
    </location>
</feature>
<evidence type="ECO:0000256" key="2">
    <source>
        <dbReference type="SAM" id="SignalP"/>
    </source>
</evidence>
<sequence>MRGIVIGAAVAALLALGCADAAMPPNDDEKKEKAPDEHPPEAHEVPSTSQDVARQEGAAGEHSTACQLLARLGEGNPESGRQAVNSLLMSLWRGLQADLLLLGDTILTPLRLLHWSIHALSDLPQEIMLRHRARRNPPRVKPRRRRALRNRPKVERPTSPAPGPSSAPPDVTPPPVAPPVQNPATSSPPILGPEEERKQYIELKRIEGAVAMDWWVALSEERAFYKLTERGRIPDEMTIKYVKYPALLAIFEKYTSMIMEPEEFTPEFYERHPRTPGFSPLNPHPTPSVPLDLKPMIKKVEDSVRNFYEASDAGDAVSADDLYDFEHEKEYWIRELDDQAEVNWSVAVGCLNVIDQIRKELEETPQMKEDNDALTRKWLEIGHEAKYALSNEWDPRALQKVTPPDDSAATSLQPQVDISPSTSGASRTQQSPPEPTPGGSRDMDPTTAMLSEPQPKPPVQGPSGTVSRSPGSASSVVGKVLKSQWLSPPPNLKNAGEQGGAKGSDSAAATTPSLPSGSPSNIPQPPQPAVHESPTSAHLPPLTPRPIDLGDTRRNPSDSAQ</sequence>
<feature type="compositionally biased region" description="Basic and acidic residues" evidence="1">
    <location>
        <begin position="27"/>
        <end position="44"/>
    </location>
</feature>
<dbReference type="VEuPathDB" id="ToxoDB:cyc_04766"/>
<feature type="compositionally biased region" description="Pro residues" evidence="1">
    <location>
        <begin position="159"/>
        <end position="181"/>
    </location>
</feature>
<feature type="compositionally biased region" description="Polar residues" evidence="1">
    <location>
        <begin position="408"/>
        <end position="431"/>
    </location>
</feature>
<feature type="signal peptide" evidence="2">
    <location>
        <begin position="1"/>
        <end position="21"/>
    </location>
</feature>
<dbReference type="InParanoid" id="A0A1D3CY07"/>
<evidence type="ECO:0000256" key="1">
    <source>
        <dbReference type="SAM" id="MobiDB-lite"/>
    </source>
</evidence>
<protein>
    <submittedName>
        <fullName evidence="3">Uncharacterized protein</fullName>
    </submittedName>
</protein>
<feature type="region of interest" description="Disordered" evidence="1">
    <location>
        <begin position="132"/>
        <end position="194"/>
    </location>
</feature>
<accession>A0A1D3CY07</accession>
<keyword evidence="4" id="KW-1185">Reference proteome</keyword>
<name>A0A1D3CY07_9EIME</name>
<feature type="compositionally biased region" description="Basic and acidic residues" evidence="1">
    <location>
        <begin position="548"/>
        <end position="561"/>
    </location>
</feature>
<keyword evidence="2" id="KW-0732">Signal</keyword>
<feature type="compositionally biased region" description="Polar residues" evidence="1">
    <location>
        <begin position="462"/>
        <end position="475"/>
    </location>
</feature>
<gene>
    <name evidence="3" type="ORF">cyc_04766</name>
</gene>